<dbReference type="Pfam" id="PF01636">
    <property type="entry name" value="APH"/>
    <property type="match status" value="1"/>
</dbReference>
<dbReference type="Gene3D" id="3.90.1200.10">
    <property type="match status" value="1"/>
</dbReference>
<dbReference type="PANTHER" id="PTHR21064:SF5">
    <property type="entry name" value="SLR1880 PROTEIN"/>
    <property type="match status" value="1"/>
</dbReference>
<gene>
    <name evidence="2" type="ORF">MuYL_2226</name>
</gene>
<evidence type="ECO:0000313" key="2">
    <source>
        <dbReference type="EMBL" id="ASU34116.1"/>
    </source>
</evidence>
<dbReference type="InterPro" id="IPR002575">
    <property type="entry name" value="Aminoglycoside_PTrfase"/>
</dbReference>
<organism evidence="2 3">
    <name type="scientific">Mucilaginibacter xinganensis</name>
    <dbReference type="NCBI Taxonomy" id="1234841"/>
    <lineage>
        <taxon>Bacteria</taxon>
        <taxon>Pseudomonadati</taxon>
        <taxon>Bacteroidota</taxon>
        <taxon>Sphingobacteriia</taxon>
        <taxon>Sphingobacteriales</taxon>
        <taxon>Sphingobacteriaceae</taxon>
        <taxon>Mucilaginibacter</taxon>
    </lineage>
</organism>
<keyword evidence="3" id="KW-1185">Reference proteome</keyword>
<accession>A0A223NWB5</accession>
<proteinExistence type="predicted"/>
<dbReference type="PANTHER" id="PTHR21064">
    <property type="entry name" value="AMINOGLYCOSIDE PHOSPHOTRANSFERASE DOMAIN-CONTAINING PROTEIN-RELATED"/>
    <property type="match status" value="1"/>
</dbReference>
<reference evidence="2 3" key="1">
    <citation type="submission" date="2017-08" db="EMBL/GenBank/DDBJ databases">
        <title>Complete genome sequence of Mucilaginibacter sp. strain BJC16-A31.</title>
        <authorList>
            <consortium name="Henan University of Science and Technology"/>
            <person name="You X."/>
        </authorList>
    </citation>
    <scope>NUCLEOTIDE SEQUENCE [LARGE SCALE GENOMIC DNA]</scope>
    <source>
        <strain evidence="2 3">BJC16-A31</strain>
    </source>
</reference>
<dbReference type="InterPro" id="IPR011009">
    <property type="entry name" value="Kinase-like_dom_sf"/>
</dbReference>
<feature type="domain" description="Aminoglycoside phosphotransferase" evidence="1">
    <location>
        <begin position="21"/>
        <end position="259"/>
    </location>
</feature>
<dbReference type="Proteomes" id="UP000215002">
    <property type="component" value="Chromosome"/>
</dbReference>
<dbReference type="SUPFAM" id="SSF56112">
    <property type="entry name" value="Protein kinase-like (PK-like)"/>
    <property type="match status" value="1"/>
</dbReference>
<name>A0A223NWB5_9SPHI</name>
<evidence type="ECO:0000313" key="3">
    <source>
        <dbReference type="Proteomes" id="UP000215002"/>
    </source>
</evidence>
<dbReference type="KEGG" id="muc:MuYL_2226"/>
<dbReference type="RefSeq" id="WP_094570507.1">
    <property type="nucleotide sequence ID" value="NZ_CP022743.1"/>
</dbReference>
<dbReference type="OrthoDB" id="526037at2"/>
<sequence length="375" mass="42893">MINNVPNIIAQFNIQGSDFKVSPFGSGHINDTYLVKTLGLGQDYLLQKINNYVFKDVKGLMDNMVYITHHLKQKVAATGNPDKEVLTFINCKNGKYYYKDDDDNYWRMTCFLQNTKSYDMVTTGKQAQQGGIAFGRFQYLLCDMKPDLLVEVIPDFLNIEHRLAQLTNAIKNDKVGRLKEVLPELQFIKSRADDMKLLLQWGREGILPLRVTHNDTKFNNILLDEHGNIQCVIDLDTVMPGYVAYDFGDAIRSIINTAAEDEADLGTILLDIPLFKKFTRGYLSQTFSFLTGNELKSLMKGILLLPYMQAVRFLTDYLDGDVYYKTRFAGHNLQRTLAQMQLLKMLELHEDKLTGIIEKEWLLLSNNRQSDGAAL</sequence>
<dbReference type="InterPro" id="IPR050249">
    <property type="entry name" value="Pseudomonas-type_ThrB"/>
</dbReference>
<protein>
    <submittedName>
        <fullName evidence="2">Desulfatase</fullName>
    </submittedName>
</protein>
<dbReference type="EMBL" id="CP022743">
    <property type="protein sequence ID" value="ASU34116.1"/>
    <property type="molecule type" value="Genomic_DNA"/>
</dbReference>
<dbReference type="AlphaFoldDB" id="A0A223NWB5"/>
<evidence type="ECO:0000259" key="1">
    <source>
        <dbReference type="Pfam" id="PF01636"/>
    </source>
</evidence>